<gene>
    <name evidence="2" type="ORF">BT63DRAFT_437859</name>
</gene>
<dbReference type="Proteomes" id="UP000799302">
    <property type="component" value="Unassembled WGS sequence"/>
</dbReference>
<dbReference type="OrthoDB" id="3933054at2759"/>
<protein>
    <recommendedName>
        <fullName evidence="1">YCII-related domain-containing protein</fullName>
    </recommendedName>
</protein>
<name>A0A6A6UJJ7_9PEZI</name>
<organism evidence="2 3">
    <name type="scientific">Microthyrium microscopicum</name>
    <dbReference type="NCBI Taxonomy" id="703497"/>
    <lineage>
        <taxon>Eukaryota</taxon>
        <taxon>Fungi</taxon>
        <taxon>Dikarya</taxon>
        <taxon>Ascomycota</taxon>
        <taxon>Pezizomycotina</taxon>
        <taxon>Dothideomycetes</taxon>
        <taxon>Dothideomycetes incertae sedis</taxon>
        <taxon>Microthyriales</taxon>
        <taxon>Microthyriaceae</taxon>
        <taxon>Microthyrium</taxon>
    </lineage>
</organism>
<evidence type="ECO:0000259" key="1">
    <source>
        <dbReference type="Pfam" id="PF03795"/>
    </source>
</evidence>
<dbReference type="SUPFAM" id="SSF54909">
    <property type="entry name" value="Dimeric alpha+beta barrel"/>
    <property type="match status" value="1"/>
</dbReference>
<dbReference type="PANTHER" id="PTHR35174">
    <property type="entry name" value="BLL7171 PROTEIN-RELATED"/>
    <property type="match status" value="1"/>
</dbReference>
<evidence type="ECO:0000313" key="2">
    <source>
        <dbReference type="EMBL" id="KAF2671950.1"/>
    </source>
</evidence>
<accession>A0A6A6UJJ7</accession>
<dbReference type="EMBL" id="MU004232">
    <property type="protein sequence ID" value="KAF2671950.1"/>
    <property type="molecule type" value="Genomic_DNA"/>
</dbReference>
<keyword evidence="3" id="KW-1185">Reference proteome</keyword>
<reference evidence="2" key="1">
    <citation type="journal article" date="2020" name="Stud. Mycol.">
        <title>101 Dothideomycetes genomes: a test case for predicting lifestyles and emergence of pathogens.</title>
        <authorList>
            <person name="Haridas S."/>
            <person name="Albert R."/>
            <person name="Binder M."/>
            <person name="Bloem J."/>
            <person name="Labutti K."/>
            <person name="Salamov A."/>
            <person name="Andreopoulos B."/>
            <person name="Baker S."/>
            <person name="Barry K."/>
            <person name="Bills G."/>
            <person name="Bluhm B."/>
            <person name="Cannon C."/>
            <person name="Castanera R."/>
            <person name="Culley D."/>
            <person name="Daum C."/>
            <person name="Ezra D."/>
            <person name="Gonzalez J."/>
            <person name="Henrissat B."/>
            <person name="Kuo A."/>
            <person name="Liang C."/>
            <person name="Lipzen A."/>
            <person name="Lutzoni F."/>
            <person name="Magnuson J."/>
            <person name="Mondo S."/>
            <person name="Nolan M."/>
            <person name="Ohm R."/>
            <person name="Pangilinan J."/>
            <person name="Park H.-J."/>
            <person name="Ramirez L."/>
            <person name="Alfaro M."/>
            <person name="Sun H."/>
            <person name="Tritt A."/>
            <person name="Yoshinaga Y."/>
            <person name="Zwiers L.-H."/>
            <person name="Turgeon B."/>
            <person name="Goodwin S."/>
            <person name="Spatafora J."/>
            <person name="Crous P."/>
            <person name="Grigoriev I."/>
        </authorList>
    </citation>
    <scope>NUCLEOTIDE SEQUENCE</scope>
    <source>
        <strain evidence="2">CBS 115976</strain>
    </source>
</reference>
<dbReference type="InterPro" id="IPR005545">
    <property type="entry name" value="YCII"/>
</dbReference>
<dbReference type="AlphaFoldDB" id="A0A6A6UJJ7"/>
<sequence length="141" mass="15162">MVLFNILFPSPPAGQTPAPEKMQDIFAYQEKIAKEGKLIWAERLHDAAKESARIHIDGSGNSTVENGPFDGPSLGGYAVIDVADLNEAIALVKDFPSGFPSTTVEIRRVIDINDIPAPDAVKAKAKALRELMAANAKKLHA</sequence>
<proteinExistence type="predicted"/>
<dbReference type="Pfam" id="PF03795">
    <property type="entry name" value="YCII"/>
    <property type="match status" value="1"/>
</dbReference>
<feature type="domain" description="YCII-related" evidence="1">
    <location>
        <begin position="7"/>
        <end position="112"/>
    </location>
</feature>
<evidence type="ECO:0000313" key="3">
    <source>
        <dbReference type="Proteomes" id="UP000799302"/>
    </source>
</evidence>
<dbReference type="Gene3D" id="3.30.70.1060">
    <property type="entry name" value="Dimeric alpha+beta barrel"/>
    <property type="match status" value="1"/>
</dbReference>
<dbReference type="InterPro" id="IPR011008">
    <property type="entry name" value="Dimeric_a/b-barrel"/>
</dbReference>